<keyword evidence="2" id="KW-1185">Reference proteome</keyword>
<dbReference type="AlphaFoldDB" id="A0A8X6HE46"/>
<organism evidence="1 2">
    <name type="scientific">Trichonephila clavata</name>
    <name type="common">Joro spider</name>
    <name type="synonym">Nephila clavata</name>
    <dbReference type="NCBI Taxonomy" id="2740835"/>
    <lineage>
        <taxon>Eukaryota</taxon>
        <taxon>Metazoa</taxon>
        <taxon>Ecdysozoa</taxon>
        <taxon>Arthropoda</taxon>
        <taxon>Chelicerata</taxon>
        <taxon>Arachnida</taxon>
        <taxon>Araneae</taxon>
        <taxon>Araneomorphae</taxon>
        <taxon>Entelegynae</taxon>
        <taxon>Araneoidea</taxon>
        <taxon>Nephilidae</taxon>
        <taxon>Trichonephila</taxon>
    </lineage>
</organism>
<dbReference type="Proteomes" id="UP000887116">
    <property type="component" value="Unassembled WGS sequence"/>
</dbReference>
<evidence type="ECO:0000313" key="1">
    <source>
        <dbReference type="EMBL" id="GFQ72347.1"/>
    </source>
</evidence>
<dbReference type="EMBL" id="BMAO01001310">
    <property type="protein sequence ID" value="GFQ72347.1"/>
    <property type="molecule type" value="Genomic_DNA"/>
</dbReference>
<sequence>MYKGLTHVNCAEFETRGRTPCLHICHQISAQLTCVRPLYMTVFREKKIPTGTSTKVNQFPINSCQGDSYNPPQSIDKFETRGRTPCLHICHQISAQLTCISPLYMTVFRGNMIPTGTATKMNQFPISCCPGDSYSTPQSIEMFETRGRTPCLHTCHRISAQLTCVRPLYMRVFRGNMIPTGTSTKVNQFPINSCQGDSYIPPQSIDKFETRGRTPCLHTCRQISAQLTCVRPLYMTVFRGNMIPTGTSTKVNQFPISSCQGDSYIPPQSIDKFETRGRTPCLHTCHQISEQVTCVRPLYMTVFRENMIPTGTSTKVNQFPINSCQGDSYNPPQSIDKFETRGRTPCLHTCHQISEQVTCVRPLYMTVFRENMIPTGTSTKVNQFPINSCQGDTYNPPQSIDKFETRGRTHVYISVIKSKHS</sequence>
<reference evidence="1" key="1">
    <citation type="submission" date="2020-07" db="EMBL/GenBank/DDBJ databases">
        <title>Multicomponent nature underlies the extraordinary mechanical properties of spider dragline silk.</title>
        <authorList>
            <person name="Kono N."/>
            <person name="Nakamura H."/>
            <person name="Mori M."/>
            <person name="Yoshida Y."/>
            <person name="Ohtoshi R."/>
            <person name="Malay A.D."/>
            <person name="Moran D.A.P."/>
            <person name="Tomita M."/>
            <person name="Numata K."/>
            <person name="Arakawa K."/>
        </authorList>
    </citation>
    <scope>NUCLEOTIDE SEQUENCE</scope>
</reference>
<gene>
    <name evidence="1" type="ORF">TNCT_509051</name>
</gene>
<name>A0A8X6HE46_TRICU</name>
<protein>
    <submittedName>
        <fullName evidence="1">Uncharacterized protein</fullName>
    </submittedName>
</protein>
<evidence type="ECO:0000313" key="2">
    <source>
        <dbReference type="Proteomes" id="UP000887116"/>
    </source>
</evidence>
<accession>A0A8X6HE46</accession>
<comment type="caution">
    <text evidence="1">The sequence shown here is derived from an EMBL/GenBank/DDBJ whole genome shotgun (WGS) entry which is preliminary data.</text>
</comment>
<proteinExistence type="predicted"/>